<dbReference type="InterPro" id="IPR029044">
    <property type="entry name" value="Nucleotide-diphossugar_trans"/>
</dbReference>
<keyword evidence="8" id="KW-1133">Transmembrane helix</keyword>
<evidence type="ECO:0000313" key="10">
    <source>
        <dbReference type="Proteomes" id="UP000030161"/>
    </source>
</evidence>
<comment type="subcellular location">
    <subcellularLocation>
        <location evidence="1">Membrane</location>
        <topology evidence="1">Single-pass type II membrane protein</topology>
    </subcellularLocation>
</comment>
<evidence type="ECO:0000256" key="1">
    <source>
        <dbReference type="ARBA" id="ARBA00004606"/>
    </source>
</evidence>
<dbReference type="GO" id="GO:0016020">
    <property type="term" value="C:membrane"/>
    <property type="evidence" value="ECO:0007669"/>
    <property type="project" value="UniProtKB-SubCell"/>
</dbReference>
<sequence>MKPSIFYSSRQPYLKYLAIILTTITIYVLTHSSYSADPNINDVTTKPISETVPQPPPQSPSSPEQQQQQSANQDQIVKVPEELKNKPQDLVVDNNKDQKPAVSGVPKSSSSSPQQQEKQDTKKESENSSSSKDPVKPEKVKATFVTLARNSELYDLIKSIRNVEDRFNRKFNYDWVFLNDDDFTQEFKDLTTALVSGKTKYGKIPKEHWSYPDWIDLKRAEETRKNMKLQKIIYGDSESYRHMCRFESGFFWRHPLLDDYDWYWRVEPSIDIHCDLNYDLFKYMEDNNKVYGFTISIHEFRATIPTLWDTTKKFIKENPQYLAENNFMDFISDDKGETYNLCHFWSNFEIANLNFWRGEAYRKYFDYLDQTGGFFYERWGDAPIHSIAAALFLPKDKIHYFDDVGYKHSVYTQCPLNPQFRYEHKCHCNPDNDFTFRGYSCGKKYFEKMGLQKPKEWEKYQ</sequence>
<feature type="compositionally biased region" description="Basic and acidic residues" evidence="7">
    <location>
        <begin position="117"/>
        <end position="126"/>
    </location>
</feature>
<dbReference type="Pfam" id="PF01793">
    <property type="entry name" value="Glyco_transf_15"/>
    <property type="match status" value="1"/>
</dbReference>
<feature type="compositionally biased region" description="Low complexity" evidence="7">
    <location>
        <begin position="106"/>
        <end position="116"/>
    </location>
</feature>
<dbReference type="EMBL" id="AJIX01000015">
    <property type="protein sequence ID" value="KGR12576.1"/>
    <property type="molecule type" value="Genomic_DNA"/>
</dbReference>
<dbReference type="SUPFAM" id="SSF53448">
    <property type="entry name" value="Nucleotide-diphospho-sugar transferases"/>
    <property type="match status" value="1"/>
</dbReference>
<keyword evidence="8" id="KW-0472">Membrane</keyword>
<evidence type="ECO:0000256" key="4">
    <source>
        <dbReference type="ARBA" id="ARBA00022679"/>
    </source>
</evidence>
<evidence type="ECO:0000256" key="7">
    <source>
        <dbReference type="SAM" id="MobiDB-lite"/>
    </source>
</evidence>
<comment type="caution">
    <text evidence="9">The sequence shown here is derived from an EMBL/GenBank/DDBJ whole genome shotgun (WGS) entry which is preliminary data.</text>
</comment>
<name>A0AB34PUC5_CANAX</name>
<dbReference type="GO" id="GO:0006487">
    <property type="term" value="P:protein N-linked glycosylation"/>
    <property type="evidence" value="ECO:0007669"/>
    <property type="project" value="TreeGrafter"/>
</dbReference>
<feature type="transmembrane region" description="Helical" evidence="8">
    <location>
        <begin position="12"/>
        <end position="30"/>
    </location>
</feature>
<dbReference type="PANTHER" id="PTHR31121:SF6">
    <property type="entry name" value="ALPHA-1,2 MANNOSYLTRANSFERASE KTR1"/>
    <property type="match status" value="1"/>
</dbReference>
<feature type="region of interest" description="Disordered" evidence="7">
    <location>
        <begin position="35"/>
        <end position="138"/>
    </location>
</feature>
<evidence type="ECO:0000256" key="5">
    <source>
        <dbReference type="ARBA" id="ARBA00022968"/>
    </source>
</evidence>
<gene>
    <name evidence="9" type="ORF">MG3_02655</name>
</gene>
<feature type="compositionally biased region" description="Low complexity" evidence="7">
    <location>
        <begin position="61"/>
        <end position="70"/>
    </location>
</feature>
<dbReference type="GO" id="GO:0005794">
    <property type="term" value="C:Golgi apparatus"/>
    <property type="evidence" value="ECO:0007669"/>
    <property type="project" value="TreeGrafter"/>
</dbReference>
<keyword evidence="8" id="KW-0812">Transmembrane</keyword>
<accession>A0AB34PUC5</accession>
<dbReference type="GO" id="GO:0000026">
    <property type="term" value="F:alpha-1,2-mannosyltransferase activity"/>
    <property type="evidence" value="ECO:0007669"/>
    <property type="project" value="TreeGrafter"/>
</dbReference>
<organism evidence="9 10">
    <name type="scientific">Candida albicans P78048</name>
    <dbReference type="NCBI Taxonomy" id="1094989"/>
    <lineage>
        <taxon>Eukaryota</taxon>
        <taxon>Fungi</taxon>
        <taxon>Dikarya</taxon>
        <taxon>Ascomycota</taxon>
        <taxon>Saccharomycotina</taxon>
        <taxon>Pichiomycetes</taxon>
        <taxon>Debaryomycetaceae</taxon>
        <taxon>Candida/Lodderomyces clade</taxon>
        <taxon>Candida</taxon>
    </lineage>
</organism>
<dbReference type="InterPro" id="IPR002685">
    <property type="entry name" value="Glyco_trans_15"/>
</dbReference>
<evidence type="ECO:0000256" key="6">
    <source>
        <dbReference type="PIRSR" id="PIRSR018153-1"/>
    </source>
</evidence>
<dbReference type="AlphaFoldDB" id="A0AB34PUC5"/>
<evidence type="ECO:0000313" key="9">
    <source>
        <dbReference type="EMBL" id="KGR12576.1"/>
    </source>
</evidence>
<proteinExistence type="inferred from homology"/>
<keyword evidence="3" id="KW-0328">Glycosyltransferase</keyword>
<comment type="similarity">
    <text evidence="2">Belongs to the glycosyltransferase 15 family.</text>
</comment>
<dbReference type="PIRSF" id="PIRSF018153">
    <property type="entry name" value="Glyco_trans_15"/>
    <property type="match status" value="1"/>
</dbReference>
<dbReference type="FunFam" id="3.90.550.10:FF:000051">
    <property type="entry name" value="Alpha-1,2-mannosyltransferase (Ktr4)"/>
    <property type="match status" value="1"/>
</dbReference>
<dbReference type="PANTHER" id="PTHR31121">
    <property type="entry name" value="ALPHA-1,2 MANNOSYLTRANSFERASE KTR1"/>
    <property type="match status" value="1"/>
</dbReference>
<keyword evidence="4" id="KW-0808">Transferase</keyword>
<evidence type="ECO:0000256" key="2">
    <source>
        <dbReference type="ARBA" id="ARBA00007677"/>
    </source>
</evidence>
<evidence type="ECO:0000256" key="8">
    <source>
        <dbReference type="SAM" id="Phobius"/>
    </source>
</evidence>
<dbReference type="Proteomes" id="UP000030161">
    <property type="component" value="Unassembled WGS sequence"/>
</dbReference>
<reference evidence="9 10" key="1">
    <citation type="submission" date="2013-12" db="EMBL/GenBank/DDBJ databases">
        <title>The Genome Sequence of Candida albicans P78048.</title>
        <authorList>
            <consortium name="The Broad Institute Genome Sequencing Platform"/>
            <consortium name="The Broad Institute Genome Sequencing Center for Infectious Disease"/>
            <person name="Cuomo C."/>
            <person name="Bennett R."/>
            <person name="Hirakawa M."/>
            <person name="Noverr M."/>
            <person name="Mitchell A."/>
            <person name="Young S.K."/>
            <person name="Zeng Q."/>
            <person name="Gargeya S."/>
            <person name="Fitzgerald M."/>
            <person name="Abouelleil A."/>
            <person name="Alvarado L."/>
            <person name="Berlin A.M."/>
            <person name="Chapman S.B."/>
            <person name="Dewar J."/>
            <person name="Goldberg J."/>
            <person name="Griggs A."/>
            <person name="Gujja S."/>
            <person name="Hansen M."/>
            <person name="Howarth C."/>
            <person name="Imamovic A."/>
            <person name="Larimer J."/>
            <person name="McCowan C."/>
            <person name="Murphy C."/>
            <person name="Pearson M."/>
            <person name="Priest M."/>
            <person name="Roberts A."/>
            <person name="Saif S."/>
            <person name="Shea T."/>
            <person name="Sykes S."/>
            <person name="Wortman J."/>
            <person name="Nusbaum C."/>
            <person name="Birren B."/>
        </authorList>
    </citation>
    <scope>NUCLEOTIDE SEQUENCE [LARGE SCALE GENOMIC DNA]</scope>
    <source>
        <strain evidence="9 10">P78048</strain>
    </source>
</reference>
<keyword evidence="5" id="KW-0735">Signal-anchor</keyword>
<dbReference type="GO" id="GO:0000032">
    <property type="term" value="P:cell wall mannoprotein biosynthetic process"/>
    <property type="evidence" value="ECO:0007669"/>
    <property type="project" value="TreeGrafter"/>
</dbReference>
<dbReference type="GO" id="GO:0006493">
    <property type="term" value="P:protein O-linked glycosylation"/>
    <property type="evidence" value="ECO:0007669"/>
    <property type="project" value="TreeGrafter"/>
</dbReference>
<feature type="compositionally biased region" description="Polar residues" evidence="7">
    <location>
        <begin position="35"/>
        <end position="52"/>
    </location>
</feature>
<dbReference type="Gene3D" id="3.90.550.10">
    <property type="entry name" value="Spore Coat Polysaccharide Biosynthesis Protein SpsA, Chain A"/>
    <property type="match status" value="1"/>
</dbReference>
<feature type="active site" description="Nucleophile" evidence="6">
    <location>
        <position position="349"/>
    </location>
</feature>
<evidence type="ECO:0000256" key="3">
    <source>
        <dbReference type="ARBA" id="ARBA00022676"/>
    </source>
</evidence>
<protein>
    <submittedName>
        <fullName evidence="9">Alpha 1,2-mannosyltransferase</fullName>
    </submittedName>
</protein>